<gene>
    <name evidence="1" type="ORF">NCTC12998_02913</name>
</gene>
<organism evidence="1 2">
    <name type="scientific">Raoultella planticola</name>
    <name type="common">Klebsiella planticola</name>
    <dbReference type="NCBI Taxonomy" id="575"/>
    <lineage>
        <taxon>Bacteria</taxon>
        <taxon>Pseudomonadati</taxon>
        <taxon>Pseudomonadota</taxon>
        <taxon>Gammaproteobacteria</taxon>
        <taxon>Enterobacterales</taxon>
        <taxon>Enterobacteriaceae</taxon>
        <taxon>Klebsiella/Raoultella group</taxon>
        <taxon>Raoultella</taxon>
    </lineage>
</organism>
<accession>A0A485AZ96</accession>
<reference evidence="1 2" key="1">
    <citation type="submission" date="2019-03" db="EMBL/GenBank/DDBJ databases">
        <authorList>
            <consortium name="Pathogen Informatics"/>
        </authorList>
    </citation>
    <scope>NUCLEOTIDE SEQUENCE [LARGE SCALE GENOMIC DNA]</scope>
    <source>
        <strain evidence="1 2">NCTC12998</strain>
    </source>
</reference>
<evidence type="ECO:0000313" key="1">
    <source>
        <dbReference type="EMBL" id="VFS66031.1"/>
    </source>
</evidence>
<protein>
    <submittedName>
        <fullName evidence="1">Uncharacterized protein</fullName>
    </submittedName>
</protein>
<dbReference type="EMBL" id="CAADJE010000023">
    <property type="protein sequence ID" value="VFS66031.1"/>
    <property type="molecule type" value="Genomic_DNA"/>
</dbReference>
<proteinExistence type="predicted"/>
<sequence length="46" mass="5162">MLPGHDQYGIIISKLPVMQSGLKTITSECLPDYIFRPLPFAGRNSR</sequence>
<evidence type="ECO:0000313" key="2">
    <source>
        <dbReference type="Proteomes" id="UP000345637"/>
    </source>
</evidence>
<dbReference type="AlphaFoldDB" id="A0A485AZ96"/>
<name>A0A485AZ96_RAOPL</name>
<dbReference type="Proteomes" id="UP000345637">
    <property type="component" value="Unassembled WGS sequence"/>
</dbReference>